<dbReference type="RefSeq" id="WP_013687396.1">
    <property type="nucleotide sequence ID" value="NC_015321.1"/>
</dbReference>
<name>F2IFE1_FLUTR</name>
<evidence type="ECO:0000313" key="3">
    <source>
        <dbReference type="Proteomes" id="UP000007463"/>
    </source>
</evidence>
<feature type="compositionally biased region" description="Basic and acidic residues" evidence="1">
    <location>
        <begin position="41"/>
        <end position="54"/>
    </location>
</feature>
<dbReference type="AlphaFoldDB" id="F2IFE1"/>
<dbReference type="STRING" id="755732.Fluta_2644"/>
<evidence type="ECO:0000256" key="1">
    <source>
        <dbReference type="SAM" id="MobiDB-lite"/>
    </source>
</evidence>
<accession>F2IFE1</accession>
<organism evidence="2 3">
    <name type="scientific">Fluviicola taffensis (strain DSM 16823 / NCIMB 13979 / RW262)</name>
    <dbReference type="NCBI Taxonomy" id="755732"/>
    <lineage>
        <taxon>Bacteria</taxon>
        <taxon>Pseudomonadati</taxon>
        <taxon>Bacteroidota</taxon>
        <taxon>Flavobacteriia</taxon>
        <taxon>Flavobacteriales</taxon>
        <taxon>Crocinitomicaceae</taxon>
        <taxon>Fluviicola</taxon>
    </lineage>
</organism>
<dbReference type="KEGG" id="fte:Fluta_2644"/>
<dbReference type="EMBL" id="CP002542">
    <property type="protein sequence ID" value="AEA44626.1"/>
    <property type="molecule type" value="Genomic_DNA"/>
</dbReference>
<evidence type="ECO:0008006" key="4">
    <source>
        <dbReference type="Google" id="ProtNLM"/>
    </source>
</evidence>
<gene>
    <name evidence="2" type="ordered locus">Fluta_2644</name>
</gene>
<proteinExistence type="predicted"/>
<feature type="region of interest" description="Disordered" evidence="1">
    <location>
        <begin position="41"/>
        <end position="85"/>
    </location>
</feature>
<protein>
    <recommendedName>
        <fullName evidence="4">Lipoprotein</fullName>
    </recommendedName>
</protein>
<dbReference type="HOGENOM" id="CLU_2507836_0_0_10"/>
<reference evidence="3" key="2">
    <citation type="submission" date="2011-02" db="EMBL/GenBank/DDBJ databases">
        <title>The complete genome of Fluviicola taffensis DSM 16823.</title>
        <authorList>
            <consortium name="US DOE Joint Genome Institute (JGI-PGF)"/>
            <person name="Lucas S."/>
            <person name="Copeland A."/>
            <person name="Lapidus A."/>
            <person name="Bruce D."/>
            <person name="Goodwin L."/>
            <person name="Pitluck S."/>
            <person name="Kyrpides N."/>
            <person name="Mavromatis K."/>
            <person name="Ivanova N."/>
            <person name="Mikhailova N."/>
            <person name="Pagani I."/>
            <person name="Chertkov O."/>
            <person name="Detter J.C."/>
            <person name="Han C."/>
            <person name="Tapia R."/>
            <person name="Land M."/>
            <person name="Hauser L."/>
            <person name="Markowitz V."/>
            <person name="Cheng J.-F."/>
            <person name="Hugenholtz P."/>
            <person name="Woyke T."/>
            <person name="Wu D."/>
            <person name="Tindall B."/>
            <person name="Pomrenke H.G."/>
            <person name="Brambilla E."/>
            <person name="Klenk H.-P."/>
            <person name="Eisen J.A."/>
        </authorList>
    </citation>
    <scope>NUCLEOTIDE SEQUENCE [LARGE SCALE GENOMIC DNA]</scope>
    <source>
        <strain evidence="3">DSM 16823 / RW262 / RW262</strain>
    </source>
</reference>
<reference evidence="2 3" key="1">
    <citation type="journal article" date="2011" name="Stand. Genomic Sci.">
        <title>Complete genome sequence of the gliding freshwater bacterium Fluviicola taffensis type strain (RW262).</title>
        <authorList>
            <person name="Woyke T."/>
            <person name="Chertkov O."/>
            <person name="Lapidus A."/>
            <person name="Nolan M."/>
            <person name="Lucas S."/>
            <person name="Del Rio T.G."/>
            <person name="Tice H."/>
            <person name="Cheng J.F."/>
            <person name="Tapia R."/>
            <person name="Han C."/>
            <person name="Goodwin L."/>
            <person name="Pitluck S."/>
            <person name="Liolios K."/>
            <person name="Pagani I."/>
            <person name="Ivanova N."/>
            <person name="Huntemann M."/>
            <person name="Mavromatis K."/>
            <person name="Mikhailova N."/>
            <person name="Pati A."/>
            <person name="Chen A."/>
            <person name="Palaniappan K."/>
            <person name="Land M."/>
            <person name="Hauser L."/>
            <person name="Brambilla E.M."/>
            <person name="Rohde M."/>
            <person name="Mwirichia R."/>
            <person name="Sikorski J."/>
            <person name="Tindall B.J."/>
            <person name="Goker M."/>
            <person name="Bristow J."/>
            <person name="Eisen J.A."/>
            <person name="Markowitz V."/>
            <person name="Hugenholtz P."/>
            <person name="Klenk H.P."/>
            <person name="Kyrpides N.C."/>
        </authorList>
    </citation>
    <scope>NUCLEOTIDE SEQUENCE [LARGE SCALE GENOMIC DNA]</scope>
    <source>
        <strain evidence="3">DSM 16823 / RW262 / RW262</strain>
    </source>
</reference>
<dbReference type="Proteomes" id="UP000007463">
    <property type="component" value="Chromosome"/>
</dbReference>
<dbReference type="PROSITE" id="PS51257">
    <property type="entry name" value="PROKAR_LIPOPROTEIN"/>
    <property type="match status" value="1"/>
</dbReference>
<evidence type="ECO:0000313" key="2">
    <source>
        <dbReference type="EMBL" id="AEA44626.1"/>
    </source>
</evidence>
<keyword evidence="3" id="KW-1185">Reference proteome</keyword>
<sequence length="85" mass="9664">MNPLKSNFYGIIIGLITALLMSCNESKSTTKENTKEYKRALQKLKNTDSIKPEPLDTSSSEEMNALKKQLKEDQYGEWPIPNTVK</sequence>